<sequence length="425" mass="48181">MQFCLLILSFLIGFTLALHGNGEKHWVVLVAGSNGWSNYRHQADICHAYQLLRGNGIPPENIITMIYDDVANNTKNPFPGKVFNDYQHTDVYAGVKIDYRGENVTPDMFLRALNGDRKLKESGFKVVESGPEDNVFVFFSGRKAPNLIAFPHGELHAKQLNETLANMHSERRYKNLVVYIEASNSGSLFHQIISRKVRVWALTSTKPTESSCATFCNDPVINTCLADDFSHQWMTHTEKHRGQLFRQLLVNQYFHLIQAMKGSLVRQYGELKISLHRIGEFQAGSTHAGSTGFNGDSSMATRDRSMASHAHLIPLMHQLRRSKSPKQMELAQRRLHRTLKLGQMVKETVDEIVEEVTSKSAPSGKPSDVHEHLDCYQNVYDHYKIKCFSIQQVPEVAKELAKLDRLCQQSYDTNVVLQAIFDTCG</sequence>
<dbReference type="GO" id="GO:0005773">
    <property type="term" value="C:vacuole"/>
    <property type="evidence" value="ECO:0007669"/>
    <property type="project" value="GOC"/>
</dbReference>
<dbReference type="EC" id="3.4.22.34" evidence="3"/>
<evidence type="ECO:0000256" key="9">
    <source>
        <dbReference type="ARBA" id="ARBA00069042"/>
    </source>
</evidence>
<keyword evidence="12" id="KW-1185">Reference proteome</keyword>
<keyword evidence="6" id="KW-0378">Hydrolase</keyword>
<dbReference type="InterPro" id="IPR001096">
    <property type="entry name" value="Peptidase_C13"/>
</dbReference>
<evidence type="ECO:0000256" key="2">
    <source>
        <dbReference type="ARBA" id="ARBA00009941"/>
    </source>
</evidence>
<dbReference type="InterPro" id="IPR048501">
    <property type="entry name" value="Legum_prodom"/>
</dbReference>
<gene>
    <name evidence="11" type="ORF">D915_007127</name>
</gene>
<dbReference type="Gene3D" id="3.40.50.1460">
    <property type="match status" value="1"/>
</dbReference>
<comment type="caution">
    <text evidence="11">The sequence shown here is derived from an EMBL/GenBank/DDBJ whole genome shotgun (WGS) entry which is preliminary data.</text>
</comment>
<evidence type="ECO:0000256" key="10">
    <source>
        <dbReference type="SAM" id="SignalP"/>
    </source>
</evidence>
<dbReference type="PRINTS" id="PR00776">
    <property type="entry name" value="HEMOGLOBNASE"/>
</dbReference>
<dbReference type="EMBL" id="JXXN02002936">
    <property type="protein sequence ID" value="THD22189.1"/>
    <property type="molecule type" value="Genomic_DNA"/>
</dbReference>
<evidence type="ECO:0000313" key="11">
    <source>
        <dbReference type="EMBL" id="THD22189.1"/>
    </source>
</evidence>
<dbReference type="Gene3D" id="1.10.132.130">
    <property type="match status" value="1"/>
</dbReference>
<evidence type="ECO:0000256" key="6">
    <source>
        <dbReference type="ARBA" id="ARBA00022801"/>
    </source>
</evidence>
<dbReference type="SMR" id="A0A4E0R250"/>
<comment type="catalytic activity">
    <reaction evidence="1">
        <text>Hydrolysis of proteins and small molecule substrates at -Asn-|-Xaa- bonds.</text>
        <dbReference type="EC" id="3.4.22.34"/>
    </reaction>
</comment>
<dbReference type="PANTHER" id="PTHR12000:SF42">
    <property type="entry name" value="LEGUMAIN"/>
    <property type="match status" value="1"/>
</dbReference>
<evidence type="ECO:0000256" key="8">
    <source>
        <dbReference type="ARBA" id="ARBA00055993"/>
    </source>
</evidence>
<dbReference type="Pfam" id="PF01650">
    <property type="entry name" value="Peptidase_C13"/>
    <property type="match status" value="1"/>
</dbReference>
<dbReference type="CDD" id="cd21115">
    <property type="entry name" value="legumain_C"/>
    <property type="match status" value="1"/>
</dbReference>
<keyword evidence="5 10" id="KW-0732">Signal</keyword>
<feature type="signal peptide" evidence="10">
    <location>
        <begin position="1"/>
        <end position="17"/>
    </location>
</feature>
<dbReference type="GO" id="GO:0004197">
    <property type="term" value="F:cysteine-type endopeptidase activity"/>
    <property type="evidence" value="ECO:0007669"/>
    <property type="project" value="UniProtKB-EC"/>
</dbReference>
<proteinExistence type="inferred from homology"/>
<dbReference type="PIRSF" id="PIRSF019663">
    <property type="entry name" value="Legumain"/>
    <property type="match status" value="1"/>
</dbReference>
<evidence type="ECO:0000256" key="3">
    <source>
        <dbReference type="ARBA" id="ARBA00012628"/>
    </source>
</evidence>
<dbReference type="FunFam" id="3.40.50.1460:FF:000006">
    <property type="entry name" value="Legumain"/>
    <property type="match status" value="1"/>
</dbReference>
<evidence type="ECO:0000313" key="12">
    <source>
        <dbReference type="Proteomes" id="UP000230066"/>
    </source>
</evidence>
<protein>
    <recommendedName>
        <fullName evidence="9">Hemoglobinase</fullName>
        <ecNumber evidence="3">3.4.22.34</ecNumber>
    </recommendedName>
</protein>
<dbReference type="InterPro" id="IPR046427">
    <property type="entry name" value="Legumain_prodom_sf"/>
</dbReference>
<dbReference type="GO" id="GO:0051603">
    <property type="term" value="P:proteolysis involved in protein catabolic process"/>
    <property type="evidence" value="ECO:0007669"/>
    <property type="project" value="TreeGrafter"/>
</dbReference>
<dbReference type="Proteomes" id="UP000230066">
    <property type="component" value="Unassembled WGS sequence"/>
</dbReference>
<accession>A0A4E0R250</accession>
<comment type="similarity">
    <text evidence="2">Belongs to the peptidase C13 family.</text>
</comment>
<dbReference type="AlphaFoldDB" id="A0A4E0R250"/>
<feature type="chain" id="PRO_5020035997" description="Hemoglobinase" evidence="10">
    <location>
        <begin position="18"/>
        <end position="425"/>
    </location>
</feature>
<organism evidence="11 12">
    <name type="scientific">Fasciola hepatica</name>
    <name type="common">Liver fluke</name>
    <dbReference type="NCBI Taxonomy" id="6192"/>
    <lineage>
        <taxon>Eukaryota</taxon>
        <taxon>Metazoa</taxon>
        <taxon>Spiralia</taxon>
        <taxon>Lophotrochozoa</taxon>
        <taxon>Platyhelminthes</taxon>
        <taxon>Trematoda</taxon>
        <taxon>Digenea</taxon>
        <taxon>Plagiorchiida</taxon>
        <taxon>Echinostomata</taxon>
        <taxon>Echinostomatoidea</taxon>
        <taxon>Fasciolidae</taxon>
        <taxon>Fasciola</taxon>
    </lineage>
</organism>
<keyword evidence="7" id="KW-0788">Thiol protease</keyword>
<name>A0A4E0R250_FASHE</name>
<evidence type="ECO:0000256" key="7">
    <source>
        <dbReference type="ARBA" id="ARBA00022807"/>
    </source>
</evidence>
<dbReference type="PANTHER" id="PTHR12000">
    <property type="entry name" value="HEMOGLOBINASE FAMILY MEMBER"/>
    <property type="match status" value="1"/>
</dbReference>
<keyword evidence="4" id="KW-0645">Protease</keyword>
<comment type="function">
    <text evidence="8">This protease is used by the parasite for degradation of the host globin.</text>
</comment>
<evidence type="ECO:0000256" key="5">
    <source>
        <dbReference type="ARBA" id="ARBA00022729"/>
    </source>
</evidence>
<dbReference type="GO" id="GO:0006624">
    <property type="term" value="P:vacuolar protein processing"/>
    <property type="evidence" value="ECO:0007669"/>
    <property type="project" value="TreeGrafter"/>
</dbReference>
<reference evidence="11" key="1">
    <citation type="submission" date="2019-03" db="EMBL/GenBank/DDBJ databases">
        <title>Improved annotation for the trematode Fasciola hepatica.</title>
        <authorList>
            <person name="Choi Y.-J."/>
            <person name="Martin J."/>
            <person name="Mitreva M."/>
        </authorList>
    </citation>
    <scope>NUCLEOTIDE SEQUENCE [LARGE SCALE GENOMIC DNA]</scope>
</reference>
<evidence type="ECO:0000256" key="1">
    <source>
        <dbReference type="ARBA" id="ARBA00000810"/>
    </source>
</evidence>
<evidence type="ECO:0000256" key="4">
    <source>
        <dbReference type="ARBA" id="ARBA00022670"/>
    </source>
</evidence>